<comment type="caution">
    <text evidence="2">The sequence shown here is derived from an EMBL/GenBank/DDBJ whole genome shotgun (WGS) entry which is preliminary data.</text>
</comment>
<dbReference type="SUPFAM" id="SSF69593">
    <property type="entry name" value="Glycerol-3-phosphate (1)-acyltransferase"/>
    <property type="match status" value="1"/>
</dbReference>
<evidence type="ECO:0000313" key="3">
    <source>
        <dbReference type="Proteomes" id="UP001642484"/>
    </source>
</evidence>
<proteinExistence type="predicted"/>
<dbReference type="Proteomes" id="UP001642484">
    <property type="component" value="Unassembled WGS sequence"/>
</dbReference>
<keyword evidence="3" id="KW-1185">Reference proteome</keyword>
<dbReference type="Pfam" id="PF01553">
    <property type="entry name" value="Acyltransferase"/>
    <property type="match status" value="1"/>
</dbReference>
<evidence type="ECO:0000313" key="2">
    <source>
        <dbReference type="EMBL" id="CAK9065449.1"/>
    </source>
</evidence>
<evidence type="ECO:0000259" key="1">
    <source>
        <dbReference type="SMART" id="SM00563"/>
    </source>
</evidence>
<organism evidence="2 3">
    <name type="scientific">Durusdinium trenchii</name>
    <dbReference type="NCBI Taxonomy" id="1381693"/>
    <lineage>
        <taxon>Eukaryota</taxon>
        <taxon>Sar</taxon>
        <taxon>Alveolata</taxon>
        <taxon>Dinophyceae</taxon>
        <taxon>Suessiales</taxon>
        <taxon>Symbiodiniaceae</taxon>
        <taxon>Durusdinium</taxon>
    </lineage>
</organism>
<reference evidence="2 3" key="1">
    <citation type="submission" date="2024-02" db="EMBL/GenBank/DDBJ databases">
        <authorList>
            <person name="Chen Y."/>
            <person name="Shah S."/>
            <person name="Dougan E. K."/>
            <person name="Thang M."/>
            <person name="Chan C."/>
        </authorList>
    </citation>
    <scope>NUCLEOTIDE SEQUENCE [LARGE SCALE GENOMIC DNA]</scope>
</reference>
<dbReference type="SMART" id="SM00563">
    <property type="entry name" value="PlsC"/>
    <property type="match status" value="1"/>
</dbReference>
<protein>
    <recommendedName>
        <fullName evidence="1">Phospholipid/glycerol acyltransferase domain-containing protein</fullName>
    </recommendedName>
</protein>
<feature type="domain" description="Phospholipid/glycerol acyltransferase" evidence="1">
    <location>
        <begin position="94"/>
        <end position="198"/>
    </location>
</feature>
<accession>A0ABP0NRL3</accession>
<name>A0ABP0NRL3_9DINO</name>
<sequence>MAPTARESERYNPLRKLRIIWLSLQHLCVLDKVFLSVLFPFELVAWLFELSTASAALWLTYQHLVSMLLFRFYFGELSIRDPHNVLTGKLGHRLIFCSNHPTGLLDRLLIQYVSPFPCFCLTQNWFEYTNYLEMCLHITQGMSFDHIVERLRAGTAIWVAVGGAREMHPHIRKVHTGPVRIAMQCGDVWLVPIHLAFEAHCQVGTAVLVEVGEPWKIAREDPTSIHGREMVRALTKVLEERLLPLTNWMPVSQDDFGKKGWRGAGETRVAIVEWSKVRVIDSLICLQLVAQGRTIAWAERLGRVRQAVQRTMEHPKENGLEQTMLAFRDFAEAAARHGVKVFQPPTGTYWDVPVLLKAVPRTNPADTGGPWRLPALRNFSHGLHIYSSSALNREDDSGLNVAFRNLMEASKPLMALINSDETKRDQQP</sequence>
<dbReference type="EMBL" id="CAXAMN010022006">
    <property type="protein sequence ID" value="CAK9065449.1"/>
    <property type="molecule type" value="Genomic_DNA"/>
</dbReference>
<gene>
    <name evidence="2" type="ORF">CCMP2556_LOCUS32176</name>
</gene>
<dbReference type="InterPro" id="IPR002123">
    <property type="entry name" value="Plipid/glycerol_acylTrfase"/>
</dbReference>